<evidence type="ECO:0000256" key="2">
    <source>
        <dbReference type="SAM" id="Phobius"/>
    </source>
</evidence>
<proteinExistence type="predicted"/>
<feature type="transmembrane region" description="Helical" evidence="2">
    <location>
        <begin position="131"/>
        <end position="149"/>
    </location>
</feature>
<comment type="caution">
    <text evidence="3">The sequence shown here is derived from an EMBL/GenBank/DDBJ whole genome shotgun (WGS) entry which is preliminary data.</text>
</comment>
<protein>
    <submittedName>
        <fullName evidence="3">Uncharacterized protein</fullName>
    </submittedName>
</protein>
<keyword evidence="2" id="KW-0472">Membrane</keyword>
<dbReference type="EMBL" id="JBBWUH010000001">
    <property type="protein sequence ID" value="KAK8177611.1"/>
    <property type="molecule type" value="Genomic_DNA"/>
</dbReference>
<gene>
    <name evidence="3" type="ORF">IWX90DRAFT_23354</name>
</gene>
<evidence type="ECO:0000313" key="3">
    <source>
        <dbReference type="EMBL" id="KAK8177611.1"/>
    </source>
</evidence>
<reference evidence="3 4" key="1">
    <citation type="journal article" date="2022" name="G3 (Bethesda)">
        <title>Enemy or ally: a genomic approach to elucidate the lifestyle of Phyllosticta citrichinaensis.</title>
        <authorList>
            <person name="Buijs V.A."/>
            <person name="Groenewald J.Z."/>
            <person name="Haridas S."/>
            <person name="LaButti K.M."/>
            <person name="Lipzen A."/>
            <person name="Martin F.M."/>
            <person name="Barry K."/>
            <person name="Grigoriev I.V."/>
            <person name="Crous P.W."/>
            <person name="Seidl M.F."/>
        </authorList>
    </citation>
    <scope>NUCLEOTIDE SEQUENCE [LARGE SCALE GENOMIC DNA]</scope>
    <source>
        <strain evidence="3 4">CBS 129764</strain>
    </source>
</reference>
<accession>A0ABR1Y775</accession>
<evidence type="ECO:0000313" key="4">
    <source>
        <dbReference type="Proteomes" id="UP001456524"/>
    </source>
</evidence>
<sequence length="198" mass="22594">MNRAKYRWTCVRASYGEGMLTDSRRMVVVSCFERSFTRLCFCILGAICSSYRSRRTDRGKDGTLLTFCKVSSSSSLTKYLRTSTTVLPTPTPTPTETETNPLVPTNHQRPSRAAAWSRATARQVRFFFHRLLLLLFLLILFTAIMHSHFPTPNTPAFGFESVVSCQGLCKASGFHCGWYHVCCILCDIEKERKKERKK</sequence>
<keyword evidence="2" id="KW-1133">Transmembrane helix</keyword>
<keyword evidence="2" id="KW-0812">Transmembrane</keyword>
<evidence type="ECO:0000256" key="1">
    <source>
        <dbReference type="SAM" id="MobiDB-lite"/>
    </source>
</evidence>
<feature type="region of interest" description="Disordered" evidence="1">
    <location>
        <begin position="87"/>
        <end position="108"/>
    </location>
</feature>
<name>A0ABR1Y775_9PEZI</name>
<dbReference type="Proteomes" id="UP001456524">
    <property type="component" value="Unassembled WGS sequence"/>
</dbReference>
<organism evidence="3 4">
    <name type="scientific">Phyllosticta citrichinensis</name>
    <dbReference type="NCBI Taxonomy" id="1130410"/>
    <lineage>
        <taxon>Eukaryota</taxon>
        <taxon>Fungi</taxon>
        <taxon>Dikarya</taxon>
        <taxon>Ascomycota</taxon>
        <taxon>Pezizomycotina</taxon>
        <taxon>Dothideomycetes</taxon>
        <taxon>Dothideomycetes incertae sedis</taxon>
        <taxon>Botryosphaeriales</taxon>
        <taxon>Phyllostictaceae</taxon>
        <taxon>Phyllosticta</taxon>
    </lineage>
</organism>
<keyword evidence="4" id="KW-1185">Reference proteome</keyword>